<comment type="caution">
    <text evidence="12">The sequence shown here is derived from an EMBL/GenBank/DDBJ whole genome shotgun (WGS) entry which is preliminary data.</text>
</comment>
<evidence type="ECO:0000256" key="2">
    <source>
        <dbReference type="ARBA" id="ARBA00005321"/>
    </source>
</evidence>
<sequence length="397" mass="44642">MISDGLRLGIAFALLVGSQGISKGYCRGEECAQAFQRTKDYESLQPSPTERYCQVLQTYLHCMNETFRFCHGDLRYHSSELVMRRHWSDFHCHRFQLPKNSTNRCHFLPATSHRTTKLCALFGDPHLLRFDRVFETCTEEGARPLVDNRYFLVQVTNSNVRGEALTTAVSKVTILIRKHNCTSTLRYEAASDEQSLPISFVDGTTAQKVDGDRNSVEVLWQEPNYVEIALHHVHASIHVRRQGPYLAVAIRAPKNVLETGTTESNELCWSGCRKASRISLPNALSDPNLFSSCYARKLHVPLKLAVDRCNDVGVTDEFFDACVFDLMLTGDDYLVSLASSTQSDVRRMSHHPFAGRISLPEAPNGPTFSGCLASSYSRQKTDVFISLIAAVISFFLM</sequence>
<keyword evidence="6" id="KW-0472">Membrane</keyword>
<evidence type="ECO:0000256" key="9">
    <source>
        <dbReference type="SAM" id="SignalP"/>
    </source>
</evidence>
<dbReference type="Pfam" id="PF06534">
    <property type="entry name" value="RGM_C"/>
    <property type="match status" value="1"/>
</dbReference>
<feature type="signal peptide" evidence="9">
    <location>
        <begin position="1"/>
        <end position="20"/>
    </location>
</feature>
<reference evidence="12" key="1">
    <citation type="submission" date="2020-10" db="EMBL/GenBank/DDBJ databases">
        <authorList>
            <person name="Kikuchi T."/>
        </authorList>
    </citation>
    <scope>NUCLEOTIDE SEQUENCE</scope>
    <source>
        <strain evidence="12">NKZ352</strain>
    </source>
</reference>
<evidence type="ECO:0000256" key="5">
    <source>
        <dbReference type="ARBA" id="ARBA00022729"/>
    </source>
</evidence>
<evidence type="ECO:0000259" key="11">
    <source>
        <dbReference type="Pfam" id="PF06535"/>
    </source>
</evidence>
<evidence type="ECO:0000313" key="13">
    <source>
        <dbReference type="Proteomes" id="UP000835052"/>
    </source>
</evidence>
<dbReference type="AlphaFoldDB" id="A0A8S1H0H7"/>
<dbReference type="PANTHER" id="PTHR31428">
    <property type="entry name" value="RGM DOMAIN FAMILY MEMBER DRAG-1"/>
    <property type="match status" value="1"/>
</dbReference>
<keyword evidence="13" id="KW-1185">Reference proteome</keyword>
<evidence type="ECO:0000313" key="12">
    <source>
        <dbReference type="EMBL" id="CAD6189756.1"/>
    </source>
</evidence>
<name>A0A8S1H0H7_9PELO</name>
<evidence type="ECO:0000256" key="3">
    <source>
        <dbReference type="ARBA" id="ARBA00022475"/>
    </source>
</evidence>
<dbReference type="GO" id="GO:0015026">
    <property type="term" value="F:coreceptor activity"/>
    <property type="evidence" value="ECO:0007669"/>
    <property type="project" value="TreeGrafter"/>
</dbReference>
<evidence type="ECO:0000256" key="7">
    <source>
        <dbReference type="ARBA" id="ARBA00023180"/>
    </source>
</evidence>
<dbReference type="InterPro" id="IPR009496">
    <property type="entry name" value="RGM_C"/>
</dbReference>
<comment type="similarity">
    <text evidence="2">Belongs to the repulsive guidance molecule (RGM) family.</text>
</comment>
<evidence type="ECO:0000256" key="4">
    <source>
        <dbReference type="ARBA" id="ARBA00022622"/>
    </source>
</evidence>
<dbReference type="InterPro" id="IPR010536">
    <property type="entry name" value="RGM_N"/>
</dbReference>
<feature type="domain" description="Repulsive guidance molecule C-terminal" evidence="10">
    <location>
        <begin position="117"/>
        <end position="348"/>
    </location>
</feature>
<evidence type="ECO:0000256" key="8">
    <source>
        <dbReference type="ARBA" id="ARBA00023288"/>
    </source>
</evidence>
<comment type="subcellular location">
    <subcellularLocation>
        <location evidence="1">Cell membrane</location>
        <topology evidence="1">Lipid-anchor</topology>
        <topology evidence="1">GPI-anchor</topology>
    </subcellularLocation>
</comment>
<dbReference type="Gene3D" id="3.40.1000.10">
    <property type="entry name" value="Mog1/PsbP, alpha/beta/alpha sandwich"/>
    <property type="match status" value="1"/>
</dbReference>
<dbReference type="OrthoDB" id="10013795at2759"/>
<dbReference type="Pfam" id="PF06535">
    <property type="entry name" value="RGM_N"/>
    <property type="match status" value="1"/>
</dbReference>
<accession>A0A8S1H0H7</accession>
<feature type="chain" id="PRO_5035905816" evidence="9">
    <location>
        <begin position="21"/>
        <end position="397"/>
    </location>
</feature>
<dbReference type="Proteomes" id="UP000835052">
    <property type="component" value="Unassembled WGS sequence"/>
</dbReference>
<evidence type="ECO:0000256" key="1">
    <source>
        <dbReference type="ARBA" id="ARBA00004609"/>
    </source>
</evidence>
<dbReference type="GO" id="GO:0005886">
    <property type="term" value="C:plasma membrane"/>
    <property type="evidence" value="ECO:0007669"/>
    <property type="project" value="UniProtKB-SubCell"/>
</dbReference>
<keyword evidence="3" id="KW-1003">Cell membrane</keyword>
<protein>
    <submittedName>
        <fullName evidence="12">Uncharacterized protein</fullName>
    </submittedName>
</protein>
<evidence type="ECO:0000256" key="6">
    <source>
        <dbReference type="ARBA" id="ARBA00023136"/>
    </source>
</evidence>
<organism evidence="12 13">
    <name type="scientific">Caenorhabditis auriculariae</name>
    <dbReference type="NCBI Taxonomy" id="2777116"/>
    <lineage>
        <taxon>Eukaryota</taxon>
        <taxon>Metazoa</taxon>
        <taxon>Ecdysozoa</taxon>
        <taxon>Nematoda</taxon>
        <taxon>Chromadorea</taxon>
        <taxon>Rhabditida</taxon>
        <taxon>Rhabditina</taxon>
        <taxon>Rhabditomorpha</taxon>
        <taxon>Rhabditoidea</taxon>
        <taxon>Rhabditidae</taxon>
        <taxon>Peloderinae</taxon>
        <taxon>Caenorhabditis</taxon>
    </lineage>
</organism>
<proteinExistence type="inferred from homology"/>
<dbReference type="GO" id="GO:0030509">
    <property type="term" value="P:BMP signaling pathway"/>
    <property type="evidence" value="ECO:0007669"/>
    <property type="project" value="TreeGrafter"/>
</dbReference>
<feature type="domain" description="Repulsive guidance molecule N-terminal" evidence="11">
    <location>
        <begin position="26"/>
        <end position="93"/>
    </location>
</feature>
<keyword evidence="8" id="KW-0449">Lipoprotein</keyword>
<keyword evidence="7" id="KW-0325">Glycoprotein</keyword>
<gene>
    <name evidence="12" type="ORF">CAUJ_LOCUS5675</name>
</gene>
<evidence type="ECO:0000259" key="10">
    <source>
        <dbReference type="Pfam" id="PF06534"/>
    </source>
</evidence>
<dbReference type="GO" id="GO:0098552">
    <property type="term" value="C:side of membrane"/>
    <property type="evidence" value="ECO:0007669"/>
    <property type="project" value="UniProtKB-KW"/>
</dbReference>
<keyword evidence="4" id="KW-0336">GPI-anchor</keyword>
<dbReference type="EMBL" id="CAJGYM010000012">
    <property type="protein sequence ID" value="CAD6189756.1"/>
    <property type="molecule type" value="Genomic_DNA"/>
</dbReference>
<dbReference type="PANTHER" id="PTHR31428:SF6">
    <property type="entry name" value="REPULSIVE GUIDANCE MOLECULE B HOMOLOG DRAG-1"/>
    <property type="match status" value="1"/>
</dbReference>
<dbReference type="InterPro" id="IPR040287">
    <property type="entry name" value="RGM"/>
</dbReference>
<keyword evidence="5 9" id="KW-0732">Signal</keyword>